<reference evidence="2" key="1">
    <citation type="submission" date="2023-04" db="EMBL/GenBank/DDBJ databases">
        <title>Bacteriophage Phass-1 Discovered in the Human Gut Virome - the Founding Member of the Proposed New Family Phassviridae.</title>
        <authorList>
            <person name="Tikunov A.Y."/>
            <person name="Morozova V.V."/>
            <person name="Chechushkov A.V."/>
            <person name="Tikunova N.V."/>
        </authorList>
    </citation>
    <scope>NUCLEOTIDE SEQUENCE</scope>
</reference>
<keyword evidence="1" id="KW-0812">Transmembrane</keyword>
<evidence type="ECO:0000256" key="1">
    <source>
        <dbReference type="SAM" id="Phobius"/>
    </source>
</evidence>
<accession>A0AAF0LW90</accession>
<organism evidence="2 3">
    <name type="scientific">Phage Phass-1</name>
    <dbReference type="NCBI Taxonomy" id="3043662"/>
    <lineage>
        <taxon>Viruses</taxon>
        <taxon>Duplodnaviria</taxon>
        <taxon>Heunggongvirae</taxon>
        <taxon>Uroviricota</taxon>
        <taxon>Caudoviricetes</taxon>
        <taxon>Caudoviricetes code 15 clade</taxon>
    </lineage>
</organism>
<evidence type="ECO:0000313" key="3">
    <source>
        <dbReference type="Proteomes" id="UP001237988"/>
    </source>
</evidence>
<proteinExistence type="predicted"/>
<dbReference type="EMBL" id="OQ749652">
    <property type="protein sequence ID" value="WIC39738.1"/>
    <property type="molecule type" value="Genomic_DNA"/>
</dbReference>
<name>A0AAF0LW90_9CAUD</name>
<keyword evidence="1" id="KW-0472">Membrane</keyword>
<evidence type="ECO:0000313" key="2">
    <source>
        <dbReference type="EMBL" id="WIC39738.1"/>
    </source>
</evidence>
<dbReference type="Proteomes" id="UP001237988">
    <property type="component" value="Segment"/>
</dbReference>
<keyword evidence="1" id="KW-1133">Transmembrane helix</keyword>
<feature type="transmembrane region" description="Helical" evidence="1">
    <location>
        <begin position="64"/>
        <end position="84"/>
    </location>
</feature>
<protein>
    <submittedName>
        <fullName evidence="2">Uncharacterized protein</fullName>
    </submittedName>
</protein>
<sequence>MFKKTIDKPGLGVVQYRGRRRPKRRAIIPHSGALVNRQNAQKFRGAYSCTPDEYLLTGSFARPAYRLAPALVLALGIYTGVVVFRGKVAVYLFLGGEHTGKDFAFNNGIVQPLVFLLESGVTRDELIHKLRTIADIVLAGEIAVLLDEIVILAGAYQTFHGGGHNVTGTQGKHFLCALTVKAVLAAVLGEQVTQSVYIIVRIVSPHIRNVVFLTKGVQVGENVACAHGVDFAVGNSVQILRHFALVKCAVHELAVGENFLAEIGETVNDCSVTLHDNTGAVIGQLRLVVLAVSESGGVVGALTVKNQIVLFLEH</sequence>